<dbReference type="InterPro" id="IPR036604">
    <property type="entry name" value="PurS-like_sf"/>
</dbReference>
<dbReference type="GO" id="GO:0006164">
    <property type="term" value="P:purine nucleotide biosynthetic process"/>
    <property type="evidence" value="ECO:0007669"/>
    <property type="project" value="UniProtKB-KW"/>
</dbReference>
<dbReference type="GO" id="GO:0005524">
    <property type="term" value="F:ATP binding"/>
    <property type="evidence" value="ECO:0007669"/>
    <property type="project" value="UniProtKB-KW"/>
</dbReference>
<reference evidence="5" key="1">
    <citation type="submission" date="2012-09" db="EMBL/GenBank/DDBJ databases">
        <authorList>
            <person name="Martin A.A."/>
        </authorList>
    </citation>
    <scope>NUCLEOTIDE SEQUENCE</scope>
</reference>
<evidence type="ECO:0000256" key="3">
    <source>
        <dbReference type="ARBA" id="ARBA00022755"/>
    </source>
</evidence>
<reference evidence="6" key="2">
    <citation type="submission" date="2017-02" db="UniProtKB">
        <authorList>
            <consortium name="WormBaseParasite"/>
        </authorList>
    </citation>
    <scope>IDENTIFICATION</scope>
</reference>
<dbReference type="WBParaSite" id="ACAC_0000585901-mRNA-1">
    <property type="protein sequence ID" value="ACAC_0000585901-mRNA-1"/>
    <property type="gene ID" value="ACAC_0000585901"/>
</dbReference>
<keyword evidence="1" id="KW-0436">Ligase</keyword>
<evidence type="ECO:0000313" key="5">
    <source>
        <dbReference type="Proteomes" id="UP000035642"/>
    </source>
</evidence>
<dbReference type="Proteomes" id="UP000035642">
    <property type="component" value="Unassembled WGS sequence"/>
</dbReference>
<keyword evidence="5" id="KW-1185">Reference proteome</keyword>
<dbReference type="STRING" id="6313.A0A0K0D714"/>
<accession>A0A0K0D714</accession>
<keyword evidence="2" id="KW-0547">Nucleotide-binding</keyword>
<keyword evidence="4" id="KW-0067">ATP-binding</keyword>
<dbReference type="AlphaFoldDB" id="A0A0K0D714"/>
<evidence type="ECO:0000256" key="2">
    <source>
        <dbReference type="ARBA" id="ARBA00022741"/>
    </source>
</evidence>
<sequence>MFPKGKHYDSAKGYDYERIHFPYHTRPTFKTAYCTNALSVLVAAGIENVVRLERTIRYQFNGPIPEDEILLQIAGDQMTGGEPIRSCL</sequence>
<proteinExistence type="predicted"/>
<dbReference type="SUPFAM" id="SSF82697">
    <property type="entry name" value="PurS-like"/>
    <property type="match status" value="1"/>
</dbReference>
<keyword evidence="3" id="KW-0658">Purine biosynthesis</keyword>
<evidence type="ECO:0000256" key="1">
    <source>
        <dbReference type="ARBA" id="ARBA00022598"/>
    </source>
</evidence>
<dbReference type="GO" id="GO:0016874">
    <property type="term" value="F:ligase activity"/>
    <property type="evidence" value="ECO:0007669"/>
    <property type="project" value="UniProtKB-KW"/>
</dbReference>
<protein>
    <submittedName>
        <fullName evidence="6">Peptidase_M28 domain-containing protein</fullName>
    </submittedName>
</protein>
<evidence type="ECO:0000313" key="6">
    <source>
        <dbReference type="WBParaSite" id="ACAC_0000585901-mRNA-1"/>
    </source>
</evidence>
<organism evidence="5 6">
    <name type="scientific">Angiostrongylus cantonensis</name>
    <name type="common">Rat lungworm</name>
    <dbReference type="NCBI Taxonomy" id="6313"/>
    <lineage>
        <taxon>Eukaryota</taxon>
        <taxon>Metazoa</taxon>
        <taxon>Ecdysozoa</taxon>
        <taxon>Nematoda</taxon>
        <taxon>Chromadorea</taxon>
        <taxon>Rhabditida</taxon>
        <taxon>Rhabditina</taxon>
        <taxon>Rhabditomorpha</taxon>
        <taxon>Strongyloidea</taxon>
        <taxon>Metastrongylidae</taxon>
        <taxon>Angiostrongylus</taxon>
    </lineage>
</organism>
<name>A0A0K0D714_ANGCA</name>
<evidence type="ECO:0000256" key="4">
    <source>
        <dbReference type="ARBA" id="ARBA00022840"/>
    </source>
</evidence>